<comment type="caution">
    <text evidence="2">The sequence shown here is derived from an EMBL/GenBank/DDBJ whole genome shotgun (WGS) entry which is preliminary data.</text>
</comment>
<gene>
    <name evidence="2" type="ORF">OS493_024083</name>
</gene>
<name>A0A9W9ZQC3_9CNID</name>
<organism evidence="2 3">
    <name type="scientific">Desmophyllum pertusum</name>
    <dbReference type="NCBI Taxonomy" id="174260"/>
    <lineage>
        <taxon>Eukaryota</taxon>
        <taxon>Metazoa</taxon>
        <taxon>Cnidaria</taxon>
        <taxon>Anthozoa</taxon>
        <taxon>Hexacorallia</taxon>
        <taxon>Scleractinia</taxon>
        <taxon>Caryophylliina</taxon>
        <taxon>Caryophylliidae</taxon>
        <taxon>Desmophyllum</taxon>
    </lineage>
</organism>
<dbReference type="Proteomes" id="UP001163046">
    <property type="component" value="Unassembled WGS sequence"/>
</dbReference>
<reference evidence="2" key="1">
    <citation type="submission" date="2023-01" db="EMBL/GenBank/DDBJ databases">
        <title>Genome assembly of the deep-sea coral Lophelia pertusa.</title>
        <authorList>
            <person name="Herrera S."/>
            <person name="Cordes E."/>
        </authorList>
    </citation>
    <scope>NUCLEOTIDE SEQUENCE</scope>
    <source>
        <strain evidence="2">USNM1676648</strain>
        <tissue evidence="2">Polyp</tissue>
    </source>
</reference>
<evidence type="ECO:0000256" key="1">
    <source>
        <dbReference type="SAM" id="MobiDB-lite"/>
    </source>
</evidence>
<protein>
    <submittedName>
        <fullName evidence="2">Uncharacterized protein</fullName>
    </submittedName>
</protein>
<dbReference type="OrthoDB" id="10057522at2759"/>
<sequence length="248" mass="28391">MAHSSLKRDNEDNSSKLSPVKTRRSIGESIEKNDEQCFFCDQTDGNLHKASTLEIDNKVRKYATELHDTKLLSKLAGGDMIAIEATYHTKCLVAFYNRARQKYSTENAEHQSASRLHAIAFAQLVCYIEGFRECDKTVPVFPLVELSKMYSSILEDLGVDQTARVHTMRLKEKLEADIPDLISYKQGRDIVLAFDQHMGDVIMKACERDNDSEALHLARAARIIRREIFNHHNKLFDGSFPRNCQQPW</sequence>
<dbReference type="PANTHER" id="PTHR47018">
    <property type="entry name" value="CXC DOMAIN-CONTAINING PROTEIN-RELATED"/>
    <property type="match status" value="1"/>
</dbReference>
<evidence type="ECO:0000313" key="2">
    <source>
        <dbReference type="EMBL" id="KAJ7384069.1"/>
    </source>
</evidence>
<proteinExistence type="predicted"/>
<keyword evidence="3" id="KW-1185">Reference proteome</keyword>
<dbReference type="AlphaFoldDB" id="A0A9W9ZQC3"/>
<accession>A0A9W9ZQC3</accession>
<dbReference type="PANTHER" id="PTHR47018:SF1">
    <property type="entry name" value="TESMIN_TSO1-LIKE CXC DOMAIN-CONTAINING PROTEIN"/>
    <property type="match status" value="1"/>
</dbReference>
<dbReference type="EMBL" id="MU825891">
    <property type="protein sequence ID" value="KAJ7384069.1"/>
    <property type="molecule type" value="Genomic_DNA"/>
</dbReference>
<feature type="compositionally biased region" description="Basic and acidic residues" evidence="1">
    <location>
        <begin position="1"/>
        <end position="14"/>
    </location>
</feature>
<evidence type="ECO:0000313" key="3">
    <source>
        <dbReference type="Proteomes" id="UP001163046"/>
    </source>
</evidence>
<feature type="region of interest" description="Disordered" evidence="1">
    <location>
        <begin position="1"/>
        <end position="25"/>
    </location>
</feature>